<proteinExistence type="predicted"/>
<dbReference type="AlphaFoldDB" id="A0A1D6JXP0"/>
<dbReference type="InterPro" id="IPR056281">
    <property type="entry name" value="MIT_ATG1a/b/c"/>
</dbReference>
<keyword evidence="2 5" id="KW-0547">Nucleotide-binding</keyword>
<dbReference type="GO" id="GO:0005524">
    <property type="term" value="F:ATP binding"/>
    <property type="evidence" value="ECO:0007669"/>
    <property type="project" value="UniProtKB-UniRule"/>
</dbReference>
<dbReference type="PANTHER" id="PTHR24348">
    <property type="entry name" value="SERINE/THREONINE-PROTEIN KINASE UNC-51-RELATED"/>
    <property type="match status" value="1"/>
</dbReference>
<keyword evidence="1" id="KW-0808">Transferase</keyword>
<dbReference type="PROSITE" id="PS00107">
    <property type="entry name" value="PROTEIN_KINASE_ATP"/>
    <property type="match status" value="1"/>
</dbReference>
<dbReference type="FunFam" id="1.10.510.10:FF:001704">
    <property type="entry name" value="Serine/threonine-protein kinase ATG1c"/>
    <property type="match status" value="1"/>
</dbReference>
<dbReference type="PROSITE" id="PS50011">
    <property type="entry name" value="PROTEIN_KINASE_DOM"/>
    <property type="match status" value="1"/>
</dbReference>
<dbReference type="OrthoDB" id="346907at2759"/>
<dbReference type="FunFam" id="3.30.200.20:FF:000042">
    <property type="entry name" value="Aurora kinase A"/>
    <property type="match status" value="1"/>
</dbReference>
<feature type="region of interest" description="Disordered" evidence="6">
    <location>
        <begin position="296"/>
        <end position="401"/>
    </location>
</feature>
<accession>A0A1D6JXP0</accession>
<organism evidence="7">
    <name type="scientific">Zea mays</name>
    <name type="common">Maize</name>
    <dbReference type="NCBI Taxonomy" id="4577"/>
    <lineage>
        <taxon>Eukaryota</taxon>
        <taxon>Viridiplantae</taxon>
        <taxon>Streptophyta</taxon>
        <taxon>Embryophyta</taxon>
        <taxon>Tracheophyta</taxon>
        <taxon>Spermatophyta</taxon>
        <taxon>Magnoliopsida</taxon>
        <taxon>Liliopsida</taxon>
        <taxon>Poales</taxon>
        <taxon>Poaceae</taxon>
        <taxon>PACMAD clade</taxon>
        <taxon>Panicoideae</taxon>
        <taxon>Andropogonodae</taxon>
        <taxon>Andropogoneae</taxon>
        <taxon>Tripsacinae</taxon>
        <taxon>Zea</taxon>
    </lineage>
</organism>
<dbReference type="PANTHER" id="PTHR24348:SF68">
    <property type="entry name" value="SERINE_THREONINE-PROTEIN KINASE ATG1C"/>
    <property type="match status" value="1"/>
</dbReference>
<dbReference type="SUPFAM" id="SSF56112">
    <property type="entry name" value="Protein kinase-like (PK-like)"/>
    <property type="match status" value="1"/>
</dbReference>
<feature type="compositionally biased region" description="Basic and acidic residues" evidence="6">
    <location>
        <begin position="383"/>
        <end position="398"/>
    </location>
</feature>
<dbReference type="PROSITE" id="PS00108">
    <property type="entry name" value="PROTEIN_KINASE_ST"/>
    <property type="match status" value="1"/>
</dbReference>
<dbReference type="CDD" id="cd14009">
    <property type="entry name" value="STKc_ATG1_ULK_like"/>
    <property type="match status" value="1"/>
</dbReference>
<dbReference type="EMBL" id="CM007647">
    <property type="protein sequence ID" value="ONL96439.1"/>
    <property type="molecule type" value="Genomic_DNA"/>
</dbReference>
<gene>
    <name evidence="7" type="ORF">ZEAMMB73_Zm00001d028570</name>
</gene>
<dbReference type="InterPro" id="IPR008271">
    <property type="entry name" value="Ser/Thr_kinase_AS"/>
</dbReference>
<dbReference type="InterPro" id="IPR000719">
    <property type="entry name" value="Prot_kinase_dom"/>
</dbReference>
<feature type="compositionally biased region" description="Polar residues" evidence="6">
    <location>
        <begin position="300"/>
        <end position="314"/>
    </location>
</feature>
<dbReference type="PaxDb" id="4577-GRMZM2G160428_P03"/>
<dbReference type="Pfam" id="PF00069">
    <property type="entry name" value="Pkinase"/>
    <property type="match status" value="1"/>
</dbReference>
<dbReference type="ExpressionAtlas" id="A0A1D6JXP0">
    <property type="expression patterns" value="baseline and differential"/>
</dbReference>
<dbReference type="eggNOG" id="KOG0595">
    <property type="taxonomic scope" value="Eukaryota"/>
</dbReference>
<keyword evidence="3 7" id="KW-0418">Kinase</keyword>
<protein>
    <submittedName>
        <fullName evidence="7">Serine/threonine-protein kinase ATG1c</fullName>
    </submittedName>
</protein>
<feature type="binding site" evidence="5">
    <location>
        <position position="50"/>
    </location>
    <ligand>
        <name>ATP</name>
        <dbReference type="ChEBI" id="CHEBI:30616"/>
    </ligand>
</feature>
<name>A0A1D6JXP0_MAIZE</name>
<evidence type="ECO:0000313" key="7">
    <source>
        <dbReference type="EMBL" id="ONL96439.1"/>
    </source>
</evidence>
<dbReference type="InterPro" id="IPR011009">
    <property type="entry name" value="Kinase-like_dom_sf"/>
</dbReference>
<dbReference type="InterPro" id="IPR017441">
    <property type="entry name" value="Protein_kinase_ATP_BS"/>
</dbReference>
<evidence type="ECO:0000256" key="5">
    <source>
        <dbReference type="PROSITE-ProRule" id="PRU10141"/>
    </source>
</evidence>
<dbReference type="InterPro" id="IPR045269">
    <property type="entry name" value="Atg1-like"/>
</dbReference>
<feature type="compositionally biased region" description="Polar residues" evidence="6">
    <location>
        <begin position="354"/>
        <end position="366"/>
    </location>
</feature>
<dbReference type="Pfam" id="PF24497">
    <property type="entry name" value="MIT_ATG1"/>
    <property type="match status" value="1"/>
</dbReference>
<evidence type="ECO:0000256" key="2">
    <source>
        <dbReference type="ARBA" id="ARBA00022741"/>
    </source>
</evidence>
<sequence length="743" mass="82569">MGDGASGRGGRSGAGRRVGEYELLRPIGSGAYSQVWLGRHRVRGTEVAVKEIAMERLSKKLRESLLSEVDILRRIRHDNVIALHDSVKDHGSIYLILEYCRGGDLHAYLQRHKRVSEKVAKHFIRQLASGLKMLRDNNVVHRDLKPQNILLVENNENTLLKIADFGFAKFLQPFALAETLCGSPLYMAPEVMQGQKYDAKADLWSVGVILYQLVTGIPPFNGDNQIQLLKNILRTHEIRLPSDCELSHDCIDLCRKLLRLNSVERLTVEEFVHHPFLSEHAPERTLSRTLSEIRDGFPINNISPTRPSSQSSQEDCMPFPLDDESSGQDEGPIPDSKSPMKSYGFPTGKRLDKTSGQSPSKHTSLFSRYVLGNNHAPSSQHHGHTDKMTKESKIHEVQGPKGVYPEGMEVISSAIPHFYYEQSLLKLLFHYFVNVDSPIIDSLEFVDQEYVFVSGPHPEGSSSSTNASQQLNLPAKYDNLSVSPPKLTFLSAPMPINGLPINRQQSAGTGSFDSHYSPASVISQGSADISDAMDQPPSDYLTRIRLLEQYASAIAGLVRDEIKGGRHLVAFSIQLIVLATWKQAIHLCNTFVASLARESPSQDIHMKGLSADASHLLANSKLADDVCVQIEKQFLSEVEYAEELASTVGQIADGTEMPDAIEMIFQSALLTGRRGGVDEMFGKAADAMTGYTRAVSMLRFLLIEAPSLALNPPLTLTRSDRHRLRTYIEALNTRLCQMQSQRH</sequence>
<evidence type="ECO:0000256" key="1">
    <source>
        <dbReference type="ARBA" id="ARBA00022679"/>
    </source>
</evidence>
<reference evidence="7" key="1">
    <citation type="submission" date="2015-12" db="EMBL/GenBank/DDBJ databases">
        <title>Update maize B73 reference genome by single molecule sequencing technologies.</title>
        <authorList>
            <consortium name="Maize Genome Sequencing Project"/>
            <person name="Ware D."/>
        </authorList>
    </citation>
    <scope>NUCLEOTIDE SEQUENCE [LARGE SCALE GENOMIC DNA]</scope>
    <source>
        <tissue evidence="7">Seedling</tissue>
    </source>
</reference>
<dbReference type="GO" id="GO:0010506">
    <property type="term" value="P:regulation of autophagy"/>
    <property type="evidence" value="ECO:0007669"/>
    <property type="project" value="InterPro"/>
</dbReference>
<dbReference type="SMART" id="SM00220">
    <property type="entry name" value="S_TKc"/>
    <property type="match status" value="1"/>
</dbReference>
<evidence type="ECO:0000256" key="4">
    <source>
        <dbReference type="ARBA" id="ARBA00022840"/>
    </source>
</evidence>
<evidence type="ECO:0000256" key="6">
    <source>
        <dbReference type="SAM" id="MobiDB-lite"/>
    </source>
</evidence>
<dbReference type="Gene3D" id="1.10.510.10">
    <property type="entry name" value="Transferase(Phosphotransferase) domain 1"/>
    <property type="match status" value="1"/>
</dbReference>
<dbReference type="GO" id="GO:0004674">
    <property type="term" value="F:protein serine/threonine kinase activity"/>
    <property type="evidence" value="ECO:0007669"/>
    <property type="project" value="InterPro"/>
</dbReference>
<evidence type="ECO:0000256" key="3">
    <source>
        <dbReference type="ARBA" id="ARBA00022777"/>
    </source>
</evidence>
<keyword evidence="4 5" id="KW-0067">ATP-binding</keyword>